<protein>
    <submittedName>
        <fullName evidence="6">TetR/AcrR family transcriptional regulator</fullName>
    </submittedName>
</protein>
<keyword evidence="2 4" id="KW-0238">DNA-binding</keyword>
<dbReference type="PANTHER" id="PTHR30055:SF234">
    <property type="entry name" value="HTH-TYPE TRANSCRIPTIONAL REGULATOR BETI"/>
    <property type="match status" value="1"/>
</dbReference>
<dbReference type="PRINTS" id="PR00455">
    <property type="entry name" value="HTHTETR"/>
</dbReference>
<keyword evidence="7" id="KW-1185">Reference proteome</keyword>
<sequence>MKTYATSEHTREALLHAAGELAAEKGFANVSTREIARRAEENIGSIHYHYGGKEQLFEAVVQRVIERGNTYSIEAAVSPFRSRLDTPEGQSGALRAIVRREIQVLFDSDQPGWHCRVVYQLMQYKCPLQDKLQKELLDPMVSTISEVLQHISPWLTRQETMLISFLMISPIVSHADYMPFCLEQLGLDRYSDDYLQTMENFIVRQTELLLGMTTNSENKTT</sequence>
<dbReference type="InterPro" id="IPR009057">
    <property type="entry name" value="Homeodomain-like_sf"/>
</dbReference>
<gene>
    <name evidence="6" type="ORF">INT08_09310</name>
</gene>
<evidence type="ECO:0000256" key="3">
    <source>
        <dbReference type="ARBA" id="ARBA00023163"/>
    </source>
</evidence>
<dbReference type="Proteomes" id="UP000619838">
    <property type="component" value="Unassembled WGS sequence"/>
</dbReference>
<dbReference type="PANTHER" id="PTHR30055">
    <property type="entry name" value="HTH-TYPE TRANSCRIPTIONAL REGULATOR RUTR"/>
    <property type="match status" value="1"/>
</dbReference>
<dbReference type="PROSITE" id="PS50977">
    <property type="entry name" value="HTH_TETR_2"/>
    <property type="match status" value="1"/>
</dbReference>
<keyword evidence="3" id="KW-0804">Transcription</keyword>
<dbReference type="InterPro" id="IPR050109">
    <property type="entry name" value="HTH-type_TetR-like_transc_reg"/>
</dbReference>
<name>A0ABR9XTV2_9CHLB</name>
<dbReference type="InterPro" id="IPR001647">
    <property type="entry name" value="HTH_TetR"/>
</dbReference>
<evidence type="ECO:0000313" key="6">
    <source>
        <dbReference type="EMBL" id="MBF0637363.1"/>
    </source>
</evidence>
<accession>A0ABR9XTV2</accession>
<evidence type="ECO:0000313" key="7">
    <source>
        <dbReference type="Proteomes" id="UP000619838"/>
    </source>
</evidence>
<evidence type="ECO:0000256" key="2">
    <source>
        <dbReference type="ARBA" id="ARBA00023125"/>
    </source>
</evidence>
<feature type="domain" description="HTH tetR-type" evidence="5">
    <location>
        <begin position="8"/>
        <end position="68"/>
    </location>
</feature>
<evidence type="ECO:0000256" key="4">
    <source>
        <dbReference type="PROSITE-ProRule" id="PRU00335"/>
    </source>
</evidence>
<dbReference type="EMBL" id="JADGII010000018">
    <property type="protein sequence ID" value="MBF0637363.1"/>
    <property type="molecule type" value="Genomic_DNA"/>
</dbReference>
<evidence type="ECO:0000259" key="5">
    <source>
        <dbReference type="PROSITE" id="PS50977"/>
    </source>
</evidence>
<evidence type="ECO:0000256" key="1">
    <source>
        <dbReference type="ARBA" id="ARBA00023015"/>
    </source>
</evidence>
<feature type="DNA-binding region" description="H-T-H motif" evidence="4">
    <location>
        <begin position="31"/>
        <end position="50"/>
    </location>
</feature>
<dbReference type="Gene3D" id="1.10.357.10">
    <property type="entry name" value="Tetracycline Repressor, domain 2"/>
    <property type="match status" value="1"/>
</dbReference>
<keyword evidence="1" id="KW-0805">Transcription regulation</keyword>
<dbReference type="SUPFAM" id="SSF46689">
    <property type="entry name" value="Homeodomain-like"/>
    <property type="match status" value="1"/>
</dbReference>
<comment type="caution">
    <text evidence="6">The sequence shown here is derived from an EMBL/GenBank/DDBJ whole genome shotgun (WGS) entry which is preliminary data.</text>
</comment>
<dbReference type="Pfam" id="PF00440">
    <property type="entry name" value="TetR_N"/>
    <property type="match status" value="1"/>
</dbReference>
<dbReference type="RefSeq" id="WP_175187677.1">
    <property type="nucleotide sequence ID" value="NZ_JABVZQ010000015.1"/>
</dbReference>
<organism evidence="6 7">
    <name type="scientific">Prosthecochloris ethylica</name>
    <dbReference type="NCBI Taxonomy" id="2743976"/>
    <lineage>
        <taxon>Bacteria</taxon>
        <taxon>Pseudomonadati</taxon>
        <taxon>Chlorobiota</taxon>
        <taxon>Chlorobiia</taxon>
        <taxon>Chlorobiales</taxon>
        <taxon>Chlorobiaceae</taxon>
        <taxon>Prosthecochloris</taxon>
    </lineage>
</organism>
<reference evidence="6 7" key="1">
    <citation type="journal article" date="2020" name="Microorganisms">
        <title>Simultaneous Genome Sequencing of Prosthecochloris ethylica and Desulfuromonas acetoxidans within a Syntrophic Mixture Reveals Unique Pili and Protein Interactions.</title>
        <authorList>
            <person name="Kyndt J.A."/>
            <person name="Van Beeumen J.J."/>
            <person name="Meyer T.E."/>
        </authorList>
    </citation>
    <scope>NUCLEOTIDE SEQUENCE [LARGE SCALE GENOMIC DNA]</scope>
    <source>
        <strain evidence="6 7">N3</strain>
    </source>
</reference>
<proteinExistence type="predicted"/>